<name>A0A921MYR4_9FIRM</name>
<dbReference type="Proteomes" id="UP000776700">
    <property type="component" value="Unassembled WGS sequence"/>
</dbReference>
<evidence type="ECO:0000313" key="3">
    <source>
        <dbReference type="Proteomes" id="UP000776700"/>
    </source>
</evidence>
<dbReference type="AlphaFoldDB" id="A0A921MYR4"/>
<protein>
    <submittedName>
        <fullName evidence="2">Uncharacterized protein</fullName>
    </submittedName>
</protein>
<keyword evidence="1" id="KW-0472">Membrane</keyword>
<reference evidence="2" key="1">
    <citation type="journal article" date="2021" name="PeerJ">
        <title>Extensive microbial diversity within the chicken gut microbiome revealed by metagenomics and culture.</title>
        <authorList>
            <person name="Gilroy R."/>
            <person name="Ravi A."/>
            <person name="Getino M."/>
            <person name="Pursley I."/>
            <person name="Horton D.L."/>
            <person name="Alikhan N.F."/>
            <person name="Baker D."/>
            <person name="Gharbi K."/>
            <person name="Hall N."/>
            <person name="Watson M."/>
            <person name="Adriaenssens E.M."/>
            <person name="Foster-Nyarko E."/>
            <person name="Jarju S."/>
            <person name="Secka A."/>
            <person name="Antonio M."/>
            <person name="Oren A."/>
            <person name="Chaudhuri R.R."/>
            <person name="La Ragione R."/>
            <person name="Hildebrand F."/>
            <person name="Pallen M.J."/>
        </authorList>
    </citation>
    <scope>NUCLEOTIDE SEQUENCE</scope>
    <source>
        <strain evidence="2">1277</strain>
    </source>
</reference>
<evidence type="ECO:0000256" key="1">
    <source>
        <dbReference type="SAM" id="Phobius"/>
    </source>
</evidence>
<keyword evidence="1" id="KW-1133">Transmembrane helix</keyword>
<reference evidence="2" key="2">
    <citation type="submission" date="2021-09" db="EMBL/GenBank/DDBJ databases">
        <authorList>
            <person name="Gilroy R."/>
        </authorList>
    </citation>
    <scope>NUCLEOTIDE SEQUENCE</scope>
    <source>
        <strain evidence="2">1277</strain>
    </source>
</reference>
<comment type="caution">
    <text evidence="2">The sequence shown here is derived from an EMBL/GenBank/DDBJ whole genome shotgun (WGS) entry which is preliminary data.</text>
</comment>
<dbReference type="EMBL" id="DYUB01000066">
    <property type="protein sequence ID" value="HJG95821.1"/>
    <property type="molecule type" value="Genomic_DNA"/>
</dbReference>
<keyword evidence="1" id="KW-0812">Transmembrane</keyword>
<evidence type="ECO:0000313" key="2">
    <source>
        <dbReference type="EMBL" id="HJG95821.1"/>
    </source>
</evidence>
<proteinExistence type="predicted"/>
<sequence length="143" mass="16718">MEKLFMLVIIIGVGIISLKILMTWFLGSLSTIAKTNTNVNSNHIEYSVRSDDVEKCYLVIKEHFKLLLQSRQLSRRDMLAIRDYLYKNVHEYERKKYKNDAHAIYTMLKANDLTIAHLYAIDEYLKKILNTGDGKNEKTICKN</sequence>
<organism evidence="2 3">
    <name type="scientific">Romboutsia timonensis</name>
    <dbReference type="NCBI Taxonomy" id="1776391"/>
    <lineage>
        <taxon>Bacteria</taxon>
        <taxon>Bacillati</taxon>
        <taxon>Bacillota</taxon>
        <taxon>Clostridia</taxon>
        <taxon>Peptostreptococcales</taxon>
        <taxon>Peptostreptococcaceae</taxon>
        <taxon>Romboutsia</taxon>
    </lineage>
</organism>
<feature type="transmembrane region" description="Helical" evidence="1">
    <location>
        <begin position="6"/>
        <end position="26"/>
    </location>
</feature>
<gene>
    <name evidence="2" type="ORF">K8V90_01810</name>
</gene>
<accession>A0A921MYR4</accession>